<reference evidence="2 3" key="1">
    <citation type="submission" date="2020-09" db="EMBL/GenBank/DDBJ databases">
        <title>De no assembly of potato wild relative species, Solanum commersonii.</title>
        <authorList>
            <person name="Cho K."/>
        </authorList>
    </citation>
    <scope>NUCLEOTIDE SEQUENCE [LARGE SCALE GENOMIC DNA]</scope>
    <source>
        <strain evidence="2">LZ3.2</strain>
        <tissue evidence="2">Leaf</tissue>
    </source>
</reference>
<proteinExistence type="predicted"/>
<evidence type="ECO:0000313" key="2">
    <source>
        <dbReference type="EMBL" id="KAG5628456.1"/>
    </source>
</evidence>
<dbReference type="PROSITE" id="PS51393">
    <property type="entry name" value="LIPOXYGENASE_3"/>
    <property type="match status" value="1"/>
</dbReference>
<dbReference type="Gene3D" id="1.20.245.10">
    <property type="entry name" value="Lipoxygenase-1, Domain 5"/>
    <property type="match status" value="1"/>
</dbReference>
<dbReference type="AlphaFoldDB" id="A0A9J6AVC0"/>
<dbReference type="SUPFAM" id="SSF48484">
    <property type="entry name" value="Lipoxigenase"/>
    <property type="match status" value="1"/>
</dbReference>
<dbReference type="InterPro" id="IPR036226">
    <property type="entry name" value="LipOase_C_sf"/>
</dbReference>
<name>A0A9J6AVC0_SOLCO</name>
<sequence length="64" mass="7142">MSYETIHQMKNILVKRLSLIGLRTPNNDSKLINRNGAGVMPYELLKPYSKPGVTRKGVPCSISI</sequence>
<dbReference type="GO" id="GO:0016702">
    <property type="term" value="F:oxidoreductase activity, acting on single donors with incorporation of molecular oxygen, incorporation of two atoms of oxygen"/>
    <property type="evidence" value="ECO:0007669"/>
    <property type="project" value="InterPro"/>
</dbReference>
<evidence type="ECO:0000259" key="1">
    <source>
        <dbReference type="PROSITE" id="PS51393"/>
    </source>
</evidence>
<protein>
    <recommendedName>
        <fullName evidence="1">Lipoxygenase domain-containing protein</fullName>
    </recommendedName>
</protein>
<dbReference type="InterPro" id="IPR013819">
    <property type="entry name" value="LipOase_C"/>
</dbReference>
<dbReference type="EMBL" id="JACXVP010000001">
    <property type="protein sequence ID" value="KAG5628456.1"/>
    <property type="molecule type" value="Genomic_DNA"/>
</dbReference>
<dbReference type="OrthoDB" id="407298at2759"/>
<keyword evidence="3" id="KW-1185">Reference proteome</keyword>
<feature type="domain" description="Lipoxygenase" evidence="1">
    <location>
        <begin position="1"/>
        <end position="64"/>
    </location>
</feature>
<evidence type="ECO:0000313" key="3">
    <source>
        <dbReference type="Proteomes" id="UP000824120"/>
    </source>
</evidence>
<organism evidence="2 3">
    <name type="scientific">Solanum commersonii</name>
    <name type="common">Commerson's wild potato</name>
    <name type="synonym">Commerson's nightshade</name>
    <dbReference type="NCBI Taxonomy" id="4109"/>
    <lineage>
        <taxon>Eukaryota</taxon>
        <taxon>Viridiplantae</taxon>
        <taxon>Streptophyta</taxon>
        <taxon>Embryophyta</taxon>
        <taxon>Tracheophyta</taxon>
        <taxon>Spermatophyta</taxon>
        <taxon>Magnoliopsida</taxon>
        <taxon>eudicotyledons</taxon>
        <taxon>Gunneridae</taxon>
        <taxon>Pentapetalae</taxon>
        <taxon>asterids</taxon>
        <taxon>lamiids</taxon>
        <taxon>Solanales</taxon>
        <taxon>Solanaceae</taxon>
        <taxon>Solanoideae</taxon>
        <taxon>Solaneae</taxon>
        <taxon>Solanum</taxon>
    </lineage>
</organism>
<accession>A0A9J6AVC0</accession>
<dbReference type="Proteomes" id="UP000824120">
    <property type="component" value="Chromosome 1"/>
</dbReference>
<gene>
    <name evidence="2" type="ORF">H5410_000173</name>
</gene>
<dbReference type="GO" id="GO:0046872">
    <property type="term" value="F:metal ion binding"/>
    <property type="evidence" value="ECO:0007669"/>
    <property type="project" value="InterPro"/>
</dbReference>
<comment type="caution">
    <text evidence="2">The sequence shown here is derived from an EMBL/GenBank/DDBJ whole genome shotgun (WGS) entry which is preliminary data.</text>
</comment>